<comment type="caution">
    <text evidence="1">The sequence shown here is derived from an EMBL/GenBank/DDBJ whole genome shotgun (WGS) entry which is preliminary data.</text>
</comment>
<gene>
    <name evidence="1" type="ORF">DEU51_1312</name>
</gene>
<dbReference type="RefSeq" id="WP_115148472.1">
    <property type="nucleotide sequence ID" value="NZ_QRAV01000031.1"/>
</dbReference>
<name>A0A370S0G5_PSEJE</name>
<sequence>MKQHSTIDNIRIIHVLPYVAGHHLDYGLGEELPLVAPSATDNLVHGVGYNSADRRRMLGLPVHEATGRPHSKWKDMLARCYKAEASAYAGCTVCKKWHDFQEFAEWFVKQPYANEPDVELDKDILDPLNRIYSPEFCSLVPRLINQMFRNTRSQRGRLPICVKEGPRRKGFTARVSKYGKQVHLGTFGDILPAFEAYQAAYSAYCSEIADEYEGKVDPRVIQRLRTCSRNIRD</sequence>
<dbReference type="EMBL" id="QRAV01000031">
    <property type="protein sequence ID" value="RDL12907.1"/>
    <property type="molecule type" value="Genomic_DNA"/>
</dbReference>
<dbReference type="Proteomes" id="UP000255365">
    <property type="component" value="Unassembled WGS sequence"/>
</dbReference>
<protein>
    <recommendedName>
        <fullName evidence="3">AP2 domain-containing protein</fullName>
    </recommendedName>
</protein>
<accession>A0A370S0G5</accession>
<evidence type="ECO:0000313" key="1">
    <source>
        <dbReference type="EMBL" id="RDL12907.1"/>
    </source>
</evidence>
<evidence type="ECO:0000313" key="2">
    <source>
        <dbReference type="Proteomes" id="UP000255365"/>
    </source>
</evidence>
<organism evidence="1 2">
    <name type="scientific">Pseudomonas jessenii</name>
    <dbReference type="NCBI Taxonomy" id="77298"/>
    <lineage>
        <taxon>Bacteria</taxon>
        <taxon>Pseudomonadati</taxon>
        <taxon>Pseudomonadota</taxon>
        <taxon>Gammaproteobacteria</taxon>
        <taxon>Pseudomonadales</taxon>
        <taxon>Pseudomonadaceae</taxon>
        <taxon>Pseudomonas</taxon>
    </lineage>
</organism>
<evidence type="ECO:0008006" key="3">
    <source>
        <dbReference type="Google" id="ProtNLM"/>
    </source>
</evidence>
<reference evidence="1 2" key="1">
    <citation type="submission" date="2018-07" db="EMBL/GenBank/DDBJ databases">
        <title>Genome sequencing of rice bacterial endophytes.</title>
        <authorList>
            <person name="Venturi V."/>
        </authorList>
    </citation>
    <scope>NUCLEOTIDE SEQUENCE [LARGE SCALE GENOMIC DNA]</scope>
    <source>
        <strain evidence="1 2">E2333</strain>
    </source>
</reference>
<dbReference type="AlphaFoldDB" id="A0A370S0G5"/>
<proteinExistence type="predicted"/>